<evidence type="ECO:0000313" key="2">
    <source>
        <dbReference type="Proteomes" id="UP000324222"/>
    </source>
</evidence>
<sequence length="88" mass="9540">MATIPAVWVLGASLVAHCKERRNFFFLTVWRDGGSEACCCWGDGATPGCPRFGPKHSIAHTTHRFTIATGMNPPLRCPMTCEAETDSG</sequence>
<evidence type="ECO:0000313" key="1">
    <source>
        <dbReference type="EMBL" id="MPC71234.1"/>
    </source>
</evidence>
<accession>A0A5B7HRX7</accession>
<dbReference type="AlphaFoldDB" id="A0A5B7HRX7"/>
<dbReference type="Proteomes" id="UP000324222">
    <property type="component" value="Unassembled WGS sequence"/>
</dbReference>
<gene>
    <name evidence="1" type="ORF">E2C01_065506</name>
</gene>
<reference evidence="1 2" key="1">
    <citation type="submission" date="2019-05" db="EMBL/GenBank/DDBJ databases">
        <title>Another draft genome of Portunus trituberculatus and its Hox gene families provides insights of decapod evolution.</title>
        <authorList>
            <person name="Jeong J.-H."/>
            <person name="Song I."/>
            <person name="Kim S."/>
            <person name="Choi T."/>
            <person name="Kim D."/>
            <person name="Ryu S."/>
            <person name="Kim W."/>
        </authorList>
    </citation>
    <scope>NUCLEOTIDE SEQUENCE [LARGE SCALE GENOMIC DNA]</scope>
    <source>
        <tissue evidence="1">Muscle</tissue>
    </source>
</reference>
<protein>
    <submittedName>
        <fullName evidence="1">Uncharacterized protein</fullName>
    </submittedName>
</protein>
<keyword evidence="2" id="KW-1185">Reference proteome</keyword>
<proteinExistence type="predicted"/>
<dbReference type="EMBL" id="VSRR010032544">
    <property type="protein sequence ID" value="MPC71234.1"/>
    <property type="molecule type" value="Genomic_DNA"/>
</dbReference>
<comment type="caution">
    <text evidence="1">The sequence shown here is derived from an EMBL/GenBank/DDBJ whole genome shotgun (WGS) entry which is preliminary data.</text>
</comment>
<organism evidence="1 2">
    <name type="scientific">Portunus trituberculatus</name>
    <name type="common">Swimming crab</name>
    <name type="synonym">Neptunus trituberculatus</name>
    <dbReference type="NCBI Taxonomy" id="210409"/>
    <lineage>
        <taxon>Eukaryota</taxon>
        <taxon>Metazoa</taxon>
        <taxon>Ecdysozoa</taxon>
        <taxon>Arthropoda</taxon>
        <taxon>Crustacea</taxon>
        <taxon>Multicrustacea</taxon>
        <taxon>Malacostraca</taxon>
        <taxon>Eumalacostraca</taxon>
        <taxon>Eucarida</taxon>
        <taxon>Decapoda</taxon>
        <taxon>Pleocyemata</taxon>
        <taxon>Brachyura</taxon>
        <taxon>Eubrachyura</taxon>
        <taxon>Portunoidea</taxon>
        <taxon>Portunidae</taxon>
        <taxon>Portuninae</taxon>
        <taxon>Portunus</taxon>
    </lineage>
</organism>
<name>A0A5B7HRX7_PORTR</name>